<organism evidence="2">
    <name type="scientific">bioreactor metagenome</name>
    <dbReference type="NCBI Taxonomy" id="1076179"/>
    <lineage>
        <taxon>unclassified sequences</taxon>
        <taxon>metagenomes</taxon>
        <taxon>ecological metagenomes</taxon>
    </lineage>
</organism>
<evidence type="ECO:0000313" key="2">
    <source>
        <dbReference type="EMBL" id="MPN46484.1"/>
    </source>
</evidence>
<dbReference type="EMBL" id="VSSQ01107189">
    <property type="protein sequence ID" value="MPN46484.1"/>
    <property type="molecule type" value="Genomic_DNA"/>
</dbReference>
<dbReference type="AlphaFoldDB" id="A0A645IDW8"/>
<name>A0A645IDW8_9ZZZZ</name>
<protein>
    <submittedName>
        <fullName evidence="2">Uncharacterized protein</fullName>
    </submittedName>
</protein>
<feature type="region of interest" description="Disordered" evidence="1">
    <location>
        <begin position="1"/>
        <end position="42"/>
    </location>
</feature>
<evidence type="ECO:0000256" key="1">
    <source>
        <dbReference type="SAM" id="MobiDB-lite"/>
    </source>
</evidence>
<comment type="caution">
    <text evidence="2">The sequence shown here is derived from an EMBL/GenBank/DDBJ whole genome shotgun (WGS) entry which is preliminary data.</text>
</comment>
<reference evidence="2" key="1">
    <citation type="submission" date="2019-08" db="EMBL/GenBank/DDBJ databases">
        <authorList>
            <person name="Kucharzyk K."/>
            <person name="Murdoch R.W."/>
            <person name="Higgins S."/>
            <person name="Loffler F."/>
        </authorList>
    </citation>
    <scope>NUCLEOTIDE SEQUENCE</scope>
</reference>
<sequence>MGIIRRFNRAASDTQEDSGDLNESGGASGSDEQNENMLWPLAPGENGNTAAVEFAVAEGEAAATFIYRFEGRFEAFARAFNRSLEAISFKREGIRLSEDELHKPEYAHYLMAAQRNAALRMIRACFAGRVIHASPEKWKAGLLAYTTTVTLKSASNSFMFKPV</sequence>
<gene>
    <name evidence="2" type="ORF">SDC9_194070</name>
</gene>
<proteinExistence type="predicted"/>
<accession>A0A645IDW8</accession>